<keyword evidence="1" id="KW-1133">Transmembrane helix</keyword>
<dbReference type="EMBL" id="KQ964430">
    <property type="protein sequence ID" value="KXN73862.1"/>
    <property type="molecule type" value="Genomic_DNA"/>
</dbReference>
<dbReference type="Proteomes" id="UP000070444">
    <property type="component" value="Unassembled WGS sequence"/>
</dbReference>
<evidence type="ECO:0000256" key="1">
    <source>
        <dbReference type="SAM" id="Phobius"/>
    </source>
</evidence>
<keyword evidence="1" id="KW-0812">Transmembrane</keyword>
<keyword evidence="1" id="KW-0472">Membrane</keyword>
<feature type="transmembrane region" description="Helical" evidence="1">
    <location>
        <begin position="6"/>
        <end position="23"/>
    </location>
</feature>
<feature type="transmembrane region" description="Helical" evidence="1">
    <location>
        <begin position="113"/>
        <end position="136"/>
    </location>
</feature>
<feature type="transmembrane region" description="Helical" evidence="1">
    <location>
        <begin position="61"/>
        <end position="81"/>
    </location>
</feature>
<accession>A0A137PFU8</accession>
<keyword evidence="3" id="KW-1185">Reference proteome</keyword>
<proteinExistence type="predicted"/>
<dbReference type="AlphaFoldDB" id="A0A137PFU8"/>
<gene>
    <name evidence="2" type="ORF">CONCODRAFT_3101</name>
</gene>
<protein>
    <submittedName>
        <fullName evidence="2">Uncharacterized protein</fullName>
    </submittedName>
</protein>
<name>A0A137PFU8_CONC2</name>
<evidence type="ECO:0000313" key="2">
    <source>
        <dbReference type="EMBL" id="KXN73862.1"/>
    </source>
</evidence>
<sequence>MFDHMYLIQGAAVMIVFLTWFLFSLPHNYYQFVGGDVPADPEAFDPKTEFEYRSINNHRQLLDGLMLLAIGIIFNILGMGYKTAADVLSLIIAFSLFFLAIFNVLGFMRIARIFWILQSLATLGLFIVPFATRTWFNWW</sequence>
<evidence type="ECO:0000313" key="3">
    <source>
        <dbReference type="Proteomes" id="UP000070444"/>
    </source>
</evidence>
<dbReference type="OrthoDB" id="5568734at2759"/>
<feature type="transmembrane region" description="Helical" evidence="1">
    <location>
        <begin position="87"/>
        <end position="106"/>
    </location>
</feature>
<organism evidence="2 3">
    <name type="scientific">Conidiobolus coronatus (strain ATCC 28846 / CBS 209.66 / NRRL 28638)</name>
    <name type="common">Delacroixia coronata</name>
    <dbReference type="NCBI Taxonomy" id="796925"/>
    <lineage>
        <taxon>Eukaryota</taxon>
        <taxon>Fungi</taxon>
        <taxon>Fungi incertae sedis</taxon>
        <taxon>Zoopagomycota</taxon>
        <taxon>Entomophthoromycotina</taxon>
        <taxon>Entomophthoromycetes</taxon>
        <taxon>Entomophthorales</taxon>
        <taxon>Ancylistaceae</taxon>
        <taxon>Conidiobolus</taxon>
    </lineage>
</organism>
<reference evidence="2 3" key="1">
    <citation type="journal article" date="2015" name="Genome Biol. Evol.">
        <title>Phylogenomic analyses indicate that early fungi evolved digesting cell walls of algal ancestors of land plants.</title>
        <authorList>
            <person name="Chang Y."/>
            <person name="Wang S."/>
            <person name="Sekimoto S."/>
            <person name="Aerts A.L."/>
            <person name="Choi C."/>
            <person name="Clum A."/>
            <person name="LaButti K.M."/>
            <person name="Lindquist E.A."/>
            <person name="Yee Ngan C."/>
            <person name="Ohm R.A."/>
            <person name="Salamov A.A."/>
            <person name="Grigoriev I.V."/>
            <person name="Spatafora J.W."/>
            <person name="Berbee M.L."/>
        </authorList>
    </citation>
    <scope>NUCLEOTIDE SEQUENCE [LARGE SCALE GENOMIC DNA]</scope>
    <source>
        <strain evidence="2 3">NRRL 28638</strain>
    </source>
</reference>